<sequence length="604" mass="66938">MLLQCDRQWTGRAVIGIFGGVDHQFGEDQPDVHRTIGGHQHRRQIQRQVASPVGPQRGAHVADQFLDIARQIHALDLIVAIQAAMDQGDRRESRLRLRQMVRDGAGAGGLRLQTQEGRDQLQAVLHAVIDLLHQDVLLREQRFLFAQRPRQLPVQAAQADLLAPFEQAATDTVRGLHLLLRPAARAPAHRLDIAGERRAGGEGGGVVRLRAGAVAGGLVWVARPFDRLDPLGTQPEQCRILLAQRHGDHAAGIGQHIVLHAHQRGQLVRRHGFVAPLMHPACDRAQHGVGRAAAAGLDMIAGHQRQTVGIQHLAQFVAGCADDLRQRALIAQPGREAVLHGAQLQPLAIRRRLFLRADLAGEGARQRGGSAAGRRGQLARPVVVTRDQAPEQPVLDDRDRRGRPHAHVTQILKVDRRDVAKCDVGQIDAGEARRPQRGGGIVHRGDRPRSVADVQRTRLLRNVARGEMVVEERRQMRRAILGHDDAGAIVEELVDHDPIEPGQRAIGGSGPRAQRRLVRRALEAARHRVQPRQRRGGGGRIRFDRLEFDQQMRARPVQRHREALVAPGDRLRHLRIQPARQAFDQRPHLLPDQRGERLPQPVAA</sequence>
<reference evidence="2 3" key="1">
    <citation type="journal article" date="2017" name="Curr. Biol.">
        <title>Genome architecture and evolution of a unichromosomal asexual nematode.</title>
        <authorList>
            <person name="Fradin H."/>
            <person name="Zegar C."/>
            <person name="Gutwein M."/>
            <person name="Lucas J."/>
            <person name="Kovtun M."/>
            <person name="Corcoran D."/>
            <person name="Baugh L.R."/>
            <person name="Kiontke K."/>
            <person name="Gunsalus K."/>
            <person name="Fitch D.H."/>
            <person name="Piano F."/>
        </authorList>
    </citation>
    <scope>NUCLEOTIDE SEQUENCE [LARGE SCALE GENOMIC DNA]</scope>
    <source>
        <strain evidence="2">PF1309</strain>
    </source>
</reference>
<dbReference type="Proteomes" id="UP000218231">
    <property type="component" value="Unassembled WGS sequence"/>
</dbReference>
<protein>
    <submittedName>
        <fullName evidence="2">Uncharacterized protein</fullName>
    </submittedName>
</protein>
<feature type="region of interest" description="Disordered" evidence="1">
    <location>
        <begin position="580"/>
        <end position="604"/>
    </location>
</feature>
<comment type="caution">
    <text evidence="2">The sequence shown here is derived from an EMBL/GenBank/DDBJ whole genome shotgun (WGS) entry which is preliminary data.</text>
</comment>
<organism evidence="2 3">
    <name type="scientific">Diploscapter pachys</name>
    <dbReference type="NCBI Taxonomy" id="2018661"/>
    <lineage>
        <taxon>Eukaryota</taxon>
        <taxon>Metazoa</taxon>
        <taxon>Ecdysozoa</taxon>
        <taxon>Nematoda</taxon>
        <taxon>Chromadorea</taxon>
        <taxon>Rhabditida</taxon>
        <taxon>Rhabditina</taxon>
        <taxon>Rhabditomorpha</taxon>
        <taxon>Rhabditoidea</taxon>
        <taxon>Rhabditidae</taxon>
        <taxon>Diploscapter</taxon>
    </lineage>
</organism>
<name>A0A2A2K096_9BILA</name>
<evidence type="ECO:0000313" key="3">
    <source>
        <dbReference type="Proteomes" id="UP000218231"/>
    </source>
</evidence>
<evidence type="ECO:0000256" key="1">
    <source>
        <dbReference type="SAM" id="MobiDB-lite"/>
    </source>
</evidence>
<gene>
    <name evidence="2" type="ORF">WR25_20369</name>
</gene>
<proteinExistence type="predicted"/>
<feature type="region of interest" description="Disordered" evidence="1">
    <location>
        <begin position="428"/>
        <end position="449"/>
    </location>
</feature>
<dbReference type="AlphaFoldDB" id="A0A2A2K096"/>
<dbReference type="EMBL" id="LIAE01009953">
    <property type="protein sequence ID" value="PAV67324.1"/>
    <property type="molecule type" value="Genomic_DNA"/>
</dbReference>
<keyword evidence="3" id="KW-1185">Reference proteome</keyword>
<feature type="compositionally biased region" description="Basic and acidic residues" evidence="1">
    <location>
        <begin position="583"/>
        <end position="597"/>
    </location>
</feature>
<accession>A0A2A2K096</accession>
<evidence type="ECO:0000313" key="2">
    <source>
        <dbReference type="EMBL" id="PAV67324.1"/>
    </source>
</evidence>